<evidence type="ECO:0000313" key="2">
    <source>
        <dbReference type="EMBL" id="KHN83151.1"/>
    </source>
</evidence>
<protein>
    <submittedName>
        <fullName evidence="2">Uncharacterized protein</fullName>
    </submittedName>
</protein>
<feature type="region of interest" description="Disordered" evidence="1">
    <location>
        <begin position="60"/>
        <end position="90"/>
    </location>
</feature>
<comment type="caution">
    <text evidence="2">The sequence shown here is derived from an EMBL/GenBank/DDBJ whole genome shotgun (WGS) entry which is preliminary data.</text>
</comment>
<dbReference type="Proteomes" id="UP000031036">
    <property type="component" value="Unassembled WGS sequence"/>
</dbReference>
<evidence type="ECO:0000256" key="1">
    <source>
        <dbReference type="SAM" id="MobiDB-lite"/>
    </source>
</evidence>
<reference evidence="2 3" key="1">
    <citation type="submission" date="2014-11" db="EMBL/GenBank/DDBJ databases">
        <title>Genetic blueprint of the zoonotic pathogen Toxocara canis.</title>
        <authorList>
            <person name="Zhu X.-Q."/>
            <person name="Korhonen P.K."/>
            <person name="Cai H."/>
            <person name="Young N.D."/>
            <person name="Nejsum P."/>
            <person name="von Samson-Himmelstjerna G."/>
            <person name="Boag P.R."/>
            <person name="Tan P."/>
            <person name="Li Q."/>
            <person name="Min J."/>
            <person name="Yang Y."/>
            <person name="Wang X."/>
            <person name="Fang X."/>
            <person name="Hall R.S."/>
            <person name="Hofmann A."/>
            <person name="Sternberg P.W."/>
            <person name="Jex A.R."/>
            <person name="Gasser R.B."/>
        </authorList>
    </citation>
    <scope>NUCLEOTIDE SEQUENCE [LARGE SCALE GENOMIC DNA]</scope>
    <source>
        <strain evidence="2">PN_DK_2014</strain>
    </source>
</reference>
<name>A0A0B2VI21_TOXCA</name>
<sequence>MSERRYKFGLAFSNQRLLELTHQQSLTQGKFRSEVAPNEAAYNQQFTAKCKRSDASGLRKAAHRGGGVSGDDSIGIPRMTFAESGPTASP</sequence>
<proteinExistence type="predicted"/>
<keyword evidence="3" id="KW-1185">Reference proteome</keyword>
<evidence type="ECO:0000313" key="3">
    <source>
        <dbReference type="Proteomes" id="UP000031036"/>
    </source>
</evidence>
<gene>
    <name evidence="2" type="ORF">Tcan_15901</name>
</gene>
<dbReference type="AlphaFoldDB" id="A0A0B2VI21"/>
<dbReference type="EMBL" id="JPKZ01001215">
    <property type="protein sequence ID" value="KHN83151.1"/>
    <property type="molecule type" value="Genomic_DNA"/>
</dbReference>
<organism evidence="2 3">
    <name type="scientific">Toxocara canis</name>
    <name type="common">Canine roundworm</name>
    <dbReference type="NCBI Taxonomy" id="6265"/>
    <lineage>
        <taxon>Eukaryota</taxon>
        <taxon>Metazoa</taxon>
        <taxon>Ecdysozoa</taxon>
        <taxon>Nematoda</taxon>
        <taxon>Chromadorea</taxon>
        <taxon>Rhabditida</taxon>
        <taxon>Spirurina</taxon>
        <taxon>Ascaridomorpha</taxon>
        <taxon>Ascaridoidea</taxon>
        <taxon>Toxocaridae</taxon>
        <taxon>Toxocara</taxon>
    </lineage>
</organism>
<accession>A0A0B2VI21</accession>